<dbReference type="RefSeq" id="WP_073435007.1">
    <property type="nucleotide sequence ID" value="NZ_BJXU01000041.1"/>
</dbReference>
<dbReference type="Gene3D" id="3.90.550.10">
    <property type="entry name" value="Spore Coat Polysaccharide Biosynthesis Protein SpsA, Chain A"/>
    <property type="match status" value="1"/>
</dbReference>
<accession>A0A1M7F8D3</accession>
<dbReference type="OrthoDB" id="9788272at2"/>
<dbReference type="SUPFAM" id="SSF53448">
    <property type="entry name" value="Nucleotide-diphospho-sugar transferases"/>
    <property type="match status" value="1"/>
</dbReference>
<dbReference type="STRING" id="44933.SAMN05660971_01978"/>
<dbReference type="NCBIfam" id="NF045761">
    <property type="entry name" value="NAMPUrTaseMurU"/>
    <property type="match status" value="1"/>
</dbReference>
<evidence type="ECO:0000313" key="4">
    <source>
        <dbReference type="EMBL" id="GEN23449.1"/>
    </source>
</evidence>
<dbReference type="InterPro" id="IPR054790">
    <property type="entry name" value="MurU"/>
</dbReference>
<evidence type="ECO:0000259" key="3">
    <source>
        <dbReference type="Pfam" id="PF00483"/>
    </source>
</evidence>
<evidence type="ECO:0000313" key="7">
    <source>
        <dbReference type="Proteomes" id="UP000321726"/>
    </source>
</evidence>
<reference evidence="4 7" key="2">
    <citation type="submission" date="2019-07" db="EMBL/GenBank/DDBJ databases">
        <title>Whole genome shotgun sequence of Halomonas cupida NBRC 102219.</title>
        <authorList>
            <person name="Hosoyama A."/>
            <person name="Uohara A."/>
            <person name="Ohji S."/>
            <person name="Ichikawa N."/>
        </authorList>
    </citation>
    <scope>NUCLEOTIDE SEQUENCE [LARGE SCALE GENOMIC DNA]</scope>
    <source>
        <strain evidence="4 7">NBRC 102219</strain>
    </source>
</reference>
<keyword evidence="2" id="KW-0548">Nucleotidyltransferase</keyword>
<dbReference type="InterPro" id="IPR050065">
    <property type="entry name" value="GlmU-like"/>
</dbReference>
<protein>
    <submittedName>
        <fullName evidence="5">Nucleotidyl transferase</fullName>
    </submittedName>
    <submittedName>
        <fullName evidence="4">Nucleotidyltransferase</fullName>
    </submittedName>
</protein>
<dbReference type="PANTHER" id="PTHR43584">
    <property type="entry name" value="NUCLEOTIDYL TRANSFERASE"/>
    <property type="match status" value="1"/>
</dbReference>
<dbReference type="EMBL" id="BJXU01000041">
    <property type="protein sequence ID" value="GEN23449.1"/>
    <property type="molecule type" value="Genomic_DNA"/>
</dbReference>
<gene>
    <name evidence="4" type="ORF">HCU01_13980</name>
    <name evidence="5" type="ORF">SAMN05660971_01978</name>
</gene>
<dbReference type="Proteomes" id="UP000321726">
    <property type="component" value="Unassembled WGS sequence"/>
</dbReference>
<reference evidence="5 6" key="1">
    <citation type="submission" date="2016-11" db="EMBL/GenBank/DDBJ databases">
        <authorList>
            <person name="Jaros S."/>
            <person name="Januszkiewicz K."/>
            <person name="Wedrychowicz H."/>
        </authorList>
    </citation>
    <scope>NUCLEOTIDE SEQUENCE [LARGE SCALE GENOMIC DNA]</scope>
    <source>
        <strain evidence="5 6">DSM 4740</strain>
    </source>
</reference>
<sequence length="223" mass="24166">MKAMILAAGLGKRMRPLTDHCPKPLLPVAGKPLIVHHLERLAASGIEEVIINVSYRADQIIEALGDGHQWGLKIAFSREEAPQETAGGIAHALPLLGDSPFVLINGDIWCDLDLSTLPALGDNLAHLVLVDNPPQHTTGDFHLDSAYRVHDCGGPRLTYAGIALLDPRLVDGLPDTCYPLAPLLRQAMAEGRVSGQHHHGQWVDVGTPERLRELDLQLSTARP</sequence>
<feature type="domain" description="Nucleotidyl transferase" evidence="3">
    <location>
        <begin position="2"/>
        <end position="118"/>
    </location>
</feature>
<dbReference type="PANTHER" id="PTHR43584:SF8">
    <property type="entry name" value="N-ACETYLMURAMATE ALPHA-1-PHOSPHATE URIDYLYLTRANSFERASE"/>
    <property type="match status" value="1"/>
</dbReference>
<dbReference type="AlphaFoldDB" id="A0A1M7F8D3"/>
<dbReference type="InterPro" id="IPR005835">
    <property type="entry name" value="NTP_transferase_dom"/>
</dbReference>
<keyword evidence="1 5" id="KW-0808">Transferase</keyword>
<evidence type="ECO:0000313" key="5">
    <source>
        <dbReference type="EMBL" id="SHM00301.1"/>
    </source>
</evidence>
<evidence type="ECO:0000256" key="1">
    <source>
        <dbReference type="ARBA" id="ARBA00022679"/>
    </source>
</evidence>
<evidence type="ECO:0000313" key="6">
    <source>
        <dbReference type="Proteomes" id="UP000184123"/>
    </source>
</evidence>
<dbReference type="Pfam" id="PF00483">
    <property type="entry name" value="NTP_transferase"/>
    <property type="match status" value="1"/>
</dbReference>
<evidence type="ECO:0000256" key="2">
    <source>
        <dbReference type="ARBA" id="ARBA00022695"/>
    </source>
</evidence>
<dbReference type="InterPro" id="IPR029044">
    <property type="entry name" value="Nucleotide-diphossugar_trans"/>
</dbReference>
<organism evidence="5 6">
    <name type="scientific">Halomonas cupida</name>
    <dbReference type="NCBI Taxonomy" id="44933"/>
    <lineage>
        <taxon>Bacteria</taxon>
        <taxon>Pseudomonadati</taxon>
        <taxon>Pseudomonadota</taxon>
        <taxon>Gammaproteobacteria</taxon>
        <taxon>Oceanospirillales</taxon>
        <taxon>Halomonadaceae</taxon>
        <taxon>Halomonas</taxon>
    </lineage>
</organism>
<dbReference type="Proteomes" id="UP000184123">
    <property type="component" value="Unassembled WGS sequence"/>
</dbReference>
<dbReference type="CDD" id="cd06422">
    <property type="entry name" value="NTP_transferase_like_1"/>
    <property type="match status" value="1"/>
</dbReference>
<dbReference type="GO" id="GO:0016779">
    <property type="term" value="F:nucleotidyltransferase activity"/>
    <property type="evidence" value="ECO:0007669"/>
    <property type="project" value="UniProtKB-KW"/>
</dbReference>
<keyword evidence="7" id="KW-1185">Reference proteome</keyword>
<name>A0A1M7F8D3_9GAMM</name>
<dbReference type="EMBL" id="FRCA01000004">
    <property type="protein sequence ID" value="SHM00301.1"/>
    <property type="molecule type" value="Genomic_DNA"/>
</dbReference>
<proteinExistence type="predicted"/>